<dbReference type="Proteomes" id="UP001150581">
    <property type="component" value="Unassembled WGS sequence"/>
</dbReference>
<comment type="caution">
    <text evidence="1">The sequence shown here is derived from an EMBL/GenBank/DDBJ whole genome shotgun (WGS) entry which is preliminary data.</text>
</comment>
<sequence>MTSNNNGNSGGAMYDSGYGQQQFRRTTGKLAANGGAYQSQQHPQQQQQQPPMYYAPMQATYAKQQQYQAPYPPGVVSAQQYGQLNSAIPAPHDFKLQNPTLAVHPQYANQRPQQQMVMMMGAPVAGYAQRPMAPSVYYTMVQPPNMQNMRPVNGQPYAPQHQHQQRNGAGPGGYTDDSGDSLDLYSQHKRDQHKQREQRQQNQSSSTDSAVHNNSYTNTPSDSTEAANATVSASMLADDFERMGMGSRPTTAGGAGTSGHSGANKMLSNAQRQAIPVPRRREQDLEDEYDDDDGSAGGDIDTSLFPSNPSQMAHMGRSEKYGSAAPATNNAGTNTTSSSHMSLGKTSTTPTFTPTSTSISTTDHATPIHSTNAHERKEFVPLLMQHPHFTKSTSHTQTTAMLQPVKQSNRRRRTTKSLSRAPNPKQASDVMSPLPALIKSKSLYKAHHSKNDYNDADGSEDALPALPPMFSSLNLLGRRRHRRLLRGESCMSSPTTDGADSNSPQTRSRFLRRRHLSNASMYSLRSSCSSFLPRSGPTSPQAMALSTVHSLTPLTPRTPHWSRCKNKFTHTPVVTNTTTTIVTTTTTTQTRTRTFDAIDNPKLVALNPTLVSGPTAGNTMRAPASRNASPHNSMIPAEIAGLQRGFGTQSSSTTGTNSPAPNGRTYVREDGFDLSSNRLDSGARPVQQQGQQQFQQQFQHPPHSGFHTDPRDRNMVPRNGPPFGQAHPGQPGLGPMQGPGPGPGMVMGMNSPYNSSNSNTAIASNYSRSGSGEAASLPEPGILPQPGMQPWNGSNKSLPGAVGPGQFVGRNAPGSGSNNTMGAAPMTAVPSARNAPMSSPPQAPPPTVSSLEAYRVSIKRSSDPAAQLEFAKYVLEHARGLADQEQTPELQQKRYSTLTAEGLKWIKKLAGSGITVHRSNIAAEAQFFLGTMYSQGIYGVKRDDARAFSYYQQASKAQHAEANYRTAVCYEIGVGTRRDPTRALQFYRKAAAQSNVPAMYKLGVILIKGLLGVSAAPREGITWLKRGADNATPECPHSLHELALCHEASDIPGIIPDEAYAVELYTNAAKLGYVPSQVRLGQAYEYGTLGCEVIPRKSIGWYTRAAEKGDPDAELALSGWYLTGAEPFLPQNDVEAYLWARRAADRRLAKAEYAVGYYYECGIGVARPDVEEAQKWYNRAALQENRRAIARLKELKLMGINNAPMNSAQRPRRGKGGTMF</sequence>
<evidence type="ECO:0000313" key="2">
    <source>
        <dbReference type="Proteomes" id="UP001150581"/>
    </source>
</evidence>
<organism evidence="1 2">
    <name type="scientific">Kickxella alabastrina</name>
    <dbReference type="NCBI Taxonomy" id="61397"/>
    <lineage>
        <taxon>Eukaryota</taxon>
        <taxon>Fungi</taxon>
        <taxon>Fungi incertae sedis</taxon>
        <taxon>Zoopagomycota</taxon>
        <taxon>Kickxellomycotina</taxon>
        <taxon>Kickxellomycetes</taxon>
        <taxon>Kickxellales</taxon>
        <taxon>Kickxellaceae</taxon>
        <taxon>Kickxella</taxon>
    </lineage>
</organism>
<keyword evidence="2" id="KW-1185">Reference proteome</keyword>
<reference evidence="1" key="1">
    <citation type="submission" date="2022-07" db="EMBL/GenBank/DDBJ databases">
        <title>Phylogenomic reconstructions and comparative analyses of Kickxellomycotina fungi.</title>
        <authorList>
            <person name="Reynolds N.K."/>
            <person name="Stajich J.E."/>
            <person name="Barry K."/>
            <person name="Grigoriev I.V."/>
            <person name="Crous P."/>
            <person name="Smith M.E."/>
        </authorList>
    </citation>
    <scope>NUCLEOTIDE SEQUENCE</scope>
    <source>
        <strain evidence="1">Benny 63K</strain>
    </source>
</reference>
<accession>A0ACC1ISF0</accession>
<protein>
    <submittedName>
        <fullName evidence="1">Uncharacterized protein</fullName>
    </submittedName>
</protein>
<proteinExistence type="predicted"/>
<gene>
    <name evidence="1" type="ORF">LPJ66_001755</name>
</gene>
<evidence type="ECO:0000313" key="1">
    <source>
        <dbReference type="EMBL" id="KAJ1900003.1"/>
    </source>
</evidence>
<name>A0ACC1ISF0_9FUNG</name>
<dbReference type="EMBL" id="JANBPG010000110">
    <property type="protein sequence ID" value="KAJ1900003.1"/>
    <property type="molecule type" value="Genomic_DNA"/>
</dbReference>